<dbReference type="SUPFAM" id="SSF53335">
    <property type="entry name" value="S-adenosyl-L-methionine-dependent methyltransferases"/>
    <property type="match status" value="1"/>
</dbReference>
<comment type="caution">
    <text evidence="7">The sequence shown here is derived from an EMBL/GenBank/DDBJ whole genome shotgun (WGS) entry which is preliminary data.</text>
</comment>
<dbReference type="PANTHER" id="PTHR43861:SF1">
    <property type="entry name" value="TRANS-ACONITATE 2-METHYLTRANSFERASE"/>
    <property type="match status" value="1"/>
</dbReference>
<keyword evidence="2 5" id="KW-0489">Methyltransferase</keyword>
<evidence type="ECO:0000313" key="7">
    <source>
        <dbReference type="EMBL" id="KUM26022.1"/>
    </source>
</evidence>
<feature type="domain" description="Methyltransferase" evidence="6">
    <location>
        <begin position="39"/>
        <end position="128"/>
    </location>
</feature>
<name>A0A101KS75_RHILI</name>
<dbReference type="EMBL" id="LPWA01000109">
    <property type="protein sequence ID" value="KUM26022.1"/>
    <property type="molecule type" value="Genomic_DNA"/>
</dbReference>
<evidence type="ECO:0000256" key="5">
    <source>
        <dbReference type="HAMAP-Rule" id="MF_00560"/>
    </source>
</evidence>
<dbReference type="GO" id="GO:0032259">
    <property type="term" value="P:methylation"/>
    <property type="evidence" value="ECO:0007669"/>
    <property type="project" value="UniProtKB-KW"/>
</dbReference>
<dbReference type="Gene3D" id="3.40.50.150">
    <property type="entry name" value="Vaccinia Virus protein VP39"/>
    <property type="match status" value="1"/>
</dbReference>
<dbReference type="GO" id="GO:0030798">
    <property type="term" value="F:trans-aconitate 2-methyltransferase activity"/>
    <property type="evidence" value="ECO:0007669"/>
    <property type="project" value="UniProtKB-UniRule"/>
</dbReference>
<comment type="function">
    <text evidence="5">Catalyzes the S-adenosylmethionine monomethyl esterification of trans-aconitate.</text>
</comment>
<evidence type="ECO:0000256" key="4">
    <source>
        <dbReference type="ARBA" id="ARBA00022691"/>
    </source>
</evidence>
<dbReference type="AlphaFoldDB" id="A0A101KS75"/>
<dbReference type="PANTHER" id="PTHR43861">
    <property type="entry name" value="TRANS-ACONITATE 2-METHYLTRANSFERASE-RELATED"/>
    <property type="match status" value="1"/>
</dbReference>
<keyword evidence="4 5" id="KW-0949">S-adenosyl-L-methionine</keyword>
<proteinExistence type="inferred from homology"/>
<dbReference type="OrthoDB" id="9795085at2"/>
<reference evidence="7 8" key="1">
    <citation type="submission" date="2015-12" db="EMBL/GenBank/DDBJ databases">
        <title>Draft genome sequence of Mesorhizobium sp. UFLA 01-765, a multitolerant efficient symbiont and plant-growth promoting strain isolated from Zn-mining soil using Leucaena leucocephala as a trap plant.</title>
        <authorList>
            <person name="Rangel W.M."/>
            <person name="Thijs S."/>
            <person name="Longatti S.M."/>
            <person name="Moreira F.M."/>
            <person name="Weyens N."/>
            <person name="Vangronsveld J."/>
            <person name="Van Hamme J.D."/>
            <person name="Bottos E.M."/>
            <person name="Rineau F."/>
        </authorList>
    </citation>
    <scope>NUCLEOTIDE SEQUENCE [LARGE SCALE GENOMIC DNA]</scope>
    <source>
        <strain evidence="7 8">UFLA 01-765</strain>
    </source>
</reference>
<dbReference type="NCBIfam" id="NF002463">
    <property type="entry name" value="PRK01683.1"/>
    <property type="match status" value="1"/>
</dbReference>
<sequence length="259" mass="28955">MTREGKDWSAAQYLKFEDERTRPARDLATQVPVDFPRRVVDIGCGPGNSTELLVERWPDAEVSGFDTSPDMIEKARARLPNVTFALVDAAKWQPENPVDVIFANAVFQWLPEHPAVFQRLMGLLAPGGALAIQMPDNLGEPSHQLMRDTAAEMPFSAKLKSATRAPLPPVSFYYDLLSPLADRVDIWHTIYNHPLADAEAIVEWVKATGLKPFLDPLDADEKKTFLESYTAKIAKAYPKTANGKVLLRFPRIFIIAKRA</sequence>
<comment type="similarity">
    <text evidence="5">Belongs to the methyltransferase superfamily. Tam family.</text>
</comment>
<organism evidence="7 8">
    <name type="scientific">Rhizobium loti</name>
    <name type="common">Mesorhizobium loti</name>
    <dbReference type="NCBI Taxonomy" id="381"/>
    <lineage>
        <taxon>Bacteria</taxon>
        <taxon>Pseudomonadati</taxon>
        <taxon>Pseudomonadota</taxon>
        <taxon>Alphaproteobacteria</taxon>
        <taxon>Hyphomicrobiales</taxon>
        <taxon>Phyllobacteriaceae</taxon>
        <taxon>Mesorhizobium</taxon>
    </lineage>
</organism>
<dbReference type="Pfam" id="PF13649">
    <property type="entry name" value="Methyltransf_25"/>
    <property type="match status" value="1"/>
</dbReference>
<dbReference type="CDD" id="cd02440">
    <property type="entry name" value="AdoMet_MTases"/>
    <property type="match status" value="1"/>
</dbReference>
<dbReference type="InterPro" id="IPR029063">
    <property type="entry name" value="SAM-dependent_MTases_sf"/>
</dbReference>
<dbReference type="InterPro" id="IPR023149">
    <property type="entry name" value="Trans_acon_MeTrfase_C"/>
</dbReference>
<keyword evidence="1 5" id="KW-0963">Cytoplasm</keyword>
<protein>
    <recommendedName>
        <fullName evidence="5">Trans-aconitate 2-methyltransferase</fullName>
        <ecNumber evidence="5">2.1.1.144</ecNumber>
    </recommendedName>
</protein>
<dbReference type="EC" id="2.1.1.144" evidence="5"/>
<keyword evidence="3 5" id="KW-0808">Transferase</keyword>
<dbReference type="GO" id="GO:0005737">
    <property type="term" value="C:cytoplasm"/>
    <property type="evidence" value="ECO:0007669"/>
    <property type="project" value="UniProtKB-SubCell"/>
</dbReference>
<evidence type="ECO:0000313" key="8">
    <source>
        <dbReference type="Proteomes" id="UP000053176"/>
    </source>
</evidence>
<dbReference type="InterPro" id="IPR023506">
    <property type="entry name" value="Trans-aconitate_MeTrfase"/>
</dbReference>
<dbReference type="Gene3D" id="1.10.150.290">
    <property type="entry name" value="S-adenosyl-L-methionine-dependent methyltransferases"/>
    <property type="match status" value="1"/>
</dbReference>
<comment type="catalytic activity">
    <reaction evidence="5">
        <text>trans-aconitate + S-adenosyl-L-methionine = (E)-3-(methoxycarbonyl)pent-2-enedioate + S-adenosyl-L-homocysteine</text>
        <dbReference type="Rhea" id="RHEA:14969"/>
        <dbReference type="ChEBI" id="CHEBI:15708"/>
        <dbReference type="ChEBI" id="CHEBI:57470"/>
        <dbReference type="ChEBI" id="CHEBI:57856"/>
        <dbReference type="ChEBI" id="CHEBI:59789"/>
        <dbReference type="EC" id="2.1.1.144"/>
    </reaction>
</comment>
<evidence type="ECO:0000256" key="1">
    <source>
        <dbReference type="ARBA" id="ARBA00022490"/>
    </source>
</evidence>
<accession>A0A101KS75</accession>
<dbReference type="InterPro" id="IPR041698">
    <property type="entry name" value="Methyltransf_25"/>
</dbReference>
<dbReference type="HAMAP" id="MF_00560">
    <property type="entry name" value="Tran_acon_Me_trans"/>
    <property type="match status" value="1"/>
</dbReference>
<gene>
    <name evidence="5" type="primary">tam</name>
    <name evidence="7" type="ORF">AU467_03120</name>
</gene>
<evidence type="ECO:0000259" key="6">
    <source>
        <dbReference type="Pfam" id="PF13649"/>
    </source>
</evidence>
<dbReference type="Proteomes" id="UP000053176">
    <property type="component" value="Unassembled WGS sequence"/>
</dbReference>
<comment type="subcellular location">
    <subcellularLocation>
        <location evidence="5">Cytoplasm</location>
    </subcellularLocation>
</comment>
<evidence type="ECO:0000256" key="2">
    <source>
        <dbReference type="ARBA" id="ARBA00022603"/>
    </source>
</evidence>
<evidence type="ECO:0000256" key="3">
    <source>
        <dbReference type="ARBA" id="ARBA00022679"/>
    </source>
</evidence>